<accession>A0A420WAA9</accession>
<feature type="domain" description="Sulfotransferase" evidence="3">
    <location>
        <begin position="10"/>
        <end position="183"/>
    </location>
</feature>
<organism evidence="4 5">
    <name type="scientific">Oceanibaculum indicum</name>
    <dbReference type="NCBI Taxonomy" id="526216"/>
    <lineage>
        <taxon>Bacteria</taxon>
        <taxon>Pseudomonadati</taxon>
        <taxon>Pseudomonadota</taxon>
        <taxon>Alphaproteobacteria</taxon>
        <taxon>Rhodospirillales</taxon>
        <taxon>Oceanibaculaceae</taxon>
        <taxon>Oceanibaculum</taxon>
    </lineage>
</organism>
<reference evidence="4 5" key="1">
    <citation type="submission" date="2018-10" db="EMBL/GenBank/DDBJ databases">
        <title>Comparative analysis of microorganisms from saline springs in Andes Mountain Range, Colombia.</title>
        <authorList>
            <person name="Rubin E."/>
        </authorList>
    </citation>
    <scope>NUCLEOTIDE SEQUENCE [LARGE SCALE GENOMIC DNA]</scope>
    <source>
        <strain evidence="4 5">USBA 36</strain>
    </source>
</reference>
<gene>
    <name evidence="4" type="ORF">BCL74_3590</name>
</gene>
<dbReference type="GO" id="GO:0008146">
    <property type="term" value="F:sulfotransferase activity"/>
    <property type="evidence" value="ECO:0007669"/>
    <property type="project" value="InterPro"/>
</dbReference>
<keyword evidence="1 4" id="KW-0808">Transferase</keyword>
<dbReference type="Gene3D" id="3.40.50.300">
    <property type="entry name" value="P-loop containing nucleotide triphosphate hydrolases"/>
    <property type="match status" value="1"/>
</dbReference>
<proteinExistence type="predicted"/>
<name>A0A420WAA9_9PROT</name>
<sequence>MSGSLSFLGVGAQKSGSTWLYFMLREHPGLYLPPVKELHFWDRDRALGLDWYRAQFAPAPAGTRAGEITPAYAILSHELIAEVRREFPDIRLLYLMRNPVERAWSGALMAVPRAEMTVEEASDQWFIDHFNSAGSRCRGDYKSCMQAWLRQFEPERLRWFLYDDVVADPRAVLVACAEHLGVDPGFFRDLPEEKLNARYNEGTGVPIRPSLHAYLARLYRPQILALQDYLQRDLSAWLEANDRAMGSAPKSWLDRLLGR</sequence>
<dbReference type="OrthoDB" id="981508at2"/>
<dbReference type="InterPro" id="IPR037359">
    <property type="entry name" value="NST/OST"/>
</dbReference>
<evidence type="ECO:0000313" key="5">
    <source>
        <dbReference type="Proteomes" id="UP000277424"/>
    </source>
</evidence>
<dbReference type="Proteomes" id="UP000277424">
    <property type="component" value="Unassembled WGS sequence"/>
</dbReference>
<keyword evidence="2" id="KW-0325">Glycoprotein</keyword>
<protein>
    <submittedName>
        <fullName evidence="4">Sulfotransferase domain-containing protein</fullName>
    </submittedName>
</protein>
<evidence type="ECO:0000313" key="4">
    <source>
        <dbReference type="EMBL" id="RKQ67929.1"/>
    </source>
</evidence>
<dbReference type="RefSeq" id="WP_121222130.1">
    <property type="nucleotide sequence ID" value="NZ_RBIG01000005.1"/>
</dbReference>
<comment type="caution">
    <text evidence="4">The sequence shown here is derived from an EMBL/GenBank/DDBJ whole genome shotgun (WGS) entry which is preliminary data.</text>
</comment>
<dbReference type="PANTHER" id="PTHR10605:SF56">
    <property type="entry name" value="BIFUNCTIONAL HEPARAN SULFATE N-DEACETYLASE_N-SULFOTRANSFERASE"/>
    <property type="match status" value="1"/>
</dbReference>
<evidence type="ECO:0000256" key="2">
    <source>
        <dbReference type="ARBA" id="ARBA00023180"/>
    </source>
</evidence>
<dbReference type="SUPFAM" id="SSF52540">
    <property type="entry name" value="P-loop containing nucleoside triphosphate hydrolases"/>
    <property type="match status" value="1"/>
</dbReference>
<evidence type="ECO:0000256" key="1">
    <source>
        <dbReference type="ARBA" id="ARBA00022679"/>
    </source>
</evidence>
<evidence type="ECO:0000259" key="3">
    <source>
        <dbReference type="Pfam" id="PF00685"/>
    </source>
</evidence>
<dbReference type="AlphaFoldDB" id="A0A420WAA9"/>
<dbReference type="PANTHER" id="PTHR10605">
    <property type="entry name" value="HEPARAN SULFATE SULFOTRANSFERASE"/>
    <property type="match status" value="1"/>
</dbReference>
<dbReference type="InterPro" id="IPR027417">
    <property type="entry name" value="P-loop_NTPase"/>
</dbReference>
<dbReference type="InterPro" id="IPR000863">
    <property type="entry name" value="Sulfotransferase_dom"/>
</dbReference>
<dbReference type="Pfam" id="PF00685">
    <property type="entry name" value="Sulfotransfer_1"/>
    <property type="match status" value="1"/>
</dbReference>
<dbReference type="EMBL" id="RBIG01000005">
    <property type="protein sequence ID" value="RKQ67929.1"/>
    <property type="molecule type" value="Genomic_DNA"/>
</dbReference>